<dbReference type="FunFam" id="3.30.420.10:FF:000032">
    <property type="entry name" value="Retrovirus-related Pol polyprotein from transposon 297-like Protein"/>
    <property type="match status" value="1"/>
</dbReference>
<reference evidence="3" key="3">
    <citation type="submission" date="2025-09" db="UniProtKB">
        <authorList>
            <consortium name="Ensembl"/>
        </authorList>
    </citation>
    <scope>IDENTIFICATION</scope>
    <source>
        <strain evidence="3">Guanapo</strain>
    </source>
</reference>
<dbReference type="SUPFAM" id="SSF53098">
    <property type="entry name" value="Ribonuclease H-like"/>
    <property type="match status" value="1"/>
</dbReference>
<dbReference type="PANTHER" id="PTHR37984">
    <property type="entry name" value="PROTEIN CBG26694"/>
    <property type="match status" value="1"/>
</dbReference>
<reference evidence="3" key="2">
    <citation type="submission" date="2025-08" db="UniProtKB">
        <authorList>
            <consortium name="Ensembl"/>
        </authorList>
    </citation>
    <scope>IDENTIFICATION</scope>
    <source>
        <strain evidence="3">Guanapo</strain>
    </source>
</reference>
<dbReference type="GeneTree" id="ENSGT00940000163772"/>
<evidence type="ECO:0000313" key="4">
    <source>
        <dbReference type="Proteomes" id="UP000242638"/>
    </source>
</evidence>
<accession>A0A3P9PCK2</accession>
<dbReference type="InterPro" id="IPR001584">
    <property type="entry name" value="Integrase_cat-core"/>
</dbReference>
<evidence type="ECO:0000313" key="3">
    <source>
        <dbReference type="Ensembl" id="ENSPREP00000019532.1"/>
    </source>
</evidence>
<dbReference type="Ensembl" id="ENSPRET00000019742.1">
    <property type="protein sequence ID" value="ENSPREP00000019532.1"/>
    <property type="gene ID" value="ENSPREG00000013222.1"/>
</dbReference>
<dbReference type="InterPro" id="IPR012337">
    <property type="entry name" value="RNaseH-like_sf"/>
</dbReference>
<keyword evidence="4" id="KW-1185">Reference proteome</keyword>
<dbReference type="Proteomes" id="UP000242638">
    <property type="component" value="Unassembled WGS sequence"/>
</dbReference>
<name>A0A3P9PCK2_POERE</name>
<dbReference type="Gene3D" id="1.10.340.70">
    <property type="match status" value="1"/>
</dbReference>
<dbReference type="PANTHER" id="PTHR37984:SF15">
    <property type="entry name" value="INTEGRASE CATALYTIC DOMAIN-CONTAINING PROTEIN"/>
    <property type="match status" value="1"/>
</dbReference>
<dbReference type="Pfam" id="PF17921">
    <property type="entry name" value="Integrase_H2C2"/>
    <property type="match status" value="1"/>
</dbReference>
<dbReference type="PROSITE" id="PS50994">
    <property type="entry name" value="INTEGRASE"/>
    <property type="match status" value="1"/>
</dbReference>
<feature type="domain" description="Integrase catalytic" evidence="2">
    <location>
        <begin position="75"/>
        <end position="243"/>
    </location>
</feature>
<evidence type="ECO:0000256" key="1">
    <source>
        <dbReference type="ARBA" id="ARBA00039658"/>
    </source>
</evidence>
<dbReference type="AlphaFoldDB" id="A0A3P9PCK2"/>
<dbReference type="InterPro" id="IPR041588">
    <property type="entry name" value="Integrase_H2C2"/>
</dbReference>
<dbReference type="Gene3D" id="3.30.420.10">
    <property type="entry name" value="Ribonuclease H-like superfamily/Ribonuclease H"/>
    <property type="match status" value="1"/>
</dbReference>
<dbReference type="STRING" id="8081.ENSPREP00000019532"/>
<dbReference type="GO" id="GO:0003676">
    <property type="term" value="F:nucleic acid binding"/>
    <property type="evidence" value="ECO:0007669"/>
    <property type="project" value="InterPro"/>
</dbReference>
<proteinExistence type="predicted"/>
<organism evidence="3 4">
    <name type="scientific">Poecilia reticulata</name>
    <name type="common">Guppy</name>
    <name type="synonym">Acanthophacelus reticulatus</name>
    <dbReference type="NCBI Taxonomy" id="8081"/>
    <lineage>
        <taxon>Eukaryota</taxon>
        <taxon>Metazoa</taxon>
        <taxon>Chordata</taxon>
        <taxon>Craniata</taxon>
        <taxon>Vertebrata</taxon>
        <taxon>Euteleostomi</taxon>
        <taxon>Actinopterygii</taxon>
        <taxon>Neopterygii</taxon>
        <taxon>Teleostei</taxon>
        <taxon>Neoteleostei</taxon>
        <taxon>Acanthomorphata</taxon>
        <taxon>Ovalentaria</taxon>
        <taxon>Atherinomorphae</taxon>
        <taxon>Cyprinodontiformes</taxon>
        <taxon>Poeciliidae</taxon>
        <taxon>Poeciliinae</taxon>
        <taxon>Poecilia</taxon>
    </lineage>
</organism>
<dbReference type="Pfam" id="PF00665">
    <property type="entry name" value="rve"/>
    <property type="match status" value="1"/>
</dbReference>
<sequence length="386" mass="43956">MYVPSSVRARLINWMHTTKFSAHPRTSRTIALISRRFWWPSLHKDVKEFVLACPVCARNKSSHLPLSGLLQPLPIPKRPWSHIAIDFVTGLPVSNGMTTIFTVVDRFSKACHLIPLRKLPTSFQTAQLLVKHIFKLHGIPQEILSDRGPQFTAHVWKHFCAPLEAKVCLSSGYHPQSNEQTEHMNQELESTLRCLTSTNPTDWSQFLHWVEYAHNSHVSSATGLSSFEVSLGYQPPLFPADEKEITVTSVQHHIRRCCSIWRNTVTALNRSSEQNRRFADRRRRPAPDYTPGQLVWLSTRNIPLKSMTIKVISLFHWPLQDRVYHQSYCCPVTSAFFPPNPPHVPRLADQACPDQLAVASVRAPAAPPQEIDGHPAFTVRRIVDSR</sequence>
<dbReference type="OMA" id="HIRRCCS"/>
<dbReference type="InterPro" id="IPR050951">
    <property type="entry name" value="Retrovirus_Pol_polyprotein"/>
</dbReference>
<evidence type="ECO:0000259" key="2">
    <source>
        <dbReference type="PROSITE" id="PS50994"/>
    </source>
</evidence>
<reference evidence="4" key="1">
    <citation type="submission" date="2013-11" db="EMBL/GenBank/DDBJ databases">
        <title>The genomic landscape of the Guanapo guppy.</title>
        <authorList>
            <person name="Kuenstner A."/>
            <person name="Dreyer C."/>
        </authorList>
    </citation>
    <scope>NUCLEOTIDE SEQUENCE</scope>
    <source>
        <strain evidence="4">Guanapo</strain>
    </source>
</reference>
<protein>
    <recommendedName>
        <fullName evidence="1">Gypsy retrotransposon integrase-like protein 1</fullName>
    </recommendedName>
</protein>
<dbReference type="InterPro" id="IPR036397">
    <property type="entry name" value="RNaseH_sf"/>
</dbReference>
<dbReference type="GO" id="GO:0015074">
    <property type="term" value="P:DNA integration"/>
    <property type="evidence" value="ECO:0007669"/>
    <property type="project" value="InterPro"/>
</dbReference>